<evidence type="ECO:0000313" key="6">
    <source>
        <dbReference type="EMBL" id="KAG3212356.1"/>
    </source>
</evidence>
<feature type="region of interest" description="Disordered" evidence="1">
    <location>
        <begin position="228"/>
        <end position="262"/>
    </location>
</feature>
<feature type="compositionally biased region" description="Basic and acidic residues" evidence="1">
    <location>
        <begin position="228"/>
        <end position="237"/>
    </location>
</feature>
<proteinExistence type="predicted"/>
<dbReference type="Proteomes" id="UP000736787">
    <property type="component" value="Unassembled WGS sequence"/>
</dbReference>
<evidence type="ECO:0000313" key="5">
    <source>
        <dbReference type="EMBL" id="KAG2968810.1"/>
    </source>
</evidence>
<dbReference type="EMBL" id="RCMI01000849">
    <property type="protein sequence ID" value="KAG2896072.1"/>
    <property type="molecule type" value="Genomic_DNA"/>
</dbReference>
<dbReference type="Proteomes" id="UP000735874">
    <property type="component" value="Unassembled WGS sequence"/>
</dbReference>
<dbReference type="Proteomes" id="UP000697107">
    <property type="component" value="Unassembled WGS sequence"/>
</dbReference>
<dbReference type="AlphaFoldDB" id="A0A329RSW8"/>
<dbReference type="Proteomes" id="UP000251314">
    <property type="component" value="Unassembled WGS sequence"/>
</dbReference>
<dbReference type="EMBL" id="RCML01000832">
    <property type="protein sequence ID" value="KAG2968810.1"/>
    <property type="molecule type" value="Genomic_DNA"/>
</dbReference>
<evidence type="ECO:0000313" key="3">
    <source>
        <dbReference type="EMBL" id="KAG2896072.1"/>
    </source>
</evidence>
<protein>
    <submittedName>
        <fullName evidence="7">Uncharacterized protein</fullName>
    </submittedName>
</protein>
<comment type="caution">
    <text evidence="7">The sequence shown here is derived from an EMBL/GenBank/DDBJ whole genome shotgun (WGS) entry which is preliminary data.</text>
</comment>
<evidence type="ECO:0000313" key="7">
    <source>
        <dbReference type="EMBL" id="RAW27655.1"/>
    </source>
</evidence>
<accession>A0A329RSW8</accession>
<dbReference type="EMBL" id="MJFZ01000547">
    <property type="protein sequence ID" value="RAW27655.1"/>
    <property type="molecule type" value="Genomic_DNA"/>
</dbReference>
<dbReference type="EMBL" id="RCMK01000843">
    <property type="protein sequence ID" value="KAG2910369.1"/>
    <property type="molecule type" value="Genomic_DNA"/>
</dbReference>
<dbReference type="EMBL" id="RCMG01000824">
    <property type="protein sequence ID" value="KAG2845975.1"/>
    <property type="molecule type" value="Genomic_DNA"/>
</dbReference>
<organism evidence="7 8">
    <name type="scientific">Phytophthora cactorum</name>
    <dbReference type="NCBI Taxonomy" id="29920"/>
    <lineage>
        <taxon>Eukaryota</taxon>
        <taxon>Sar</taxon>
        <taxon>Stramenopiles</taxon>
        <taxon>Oomycota</taxon>
        <taxon>Peronosporomycetes</taxon>
        <taxon>Peronosporales</taxon>
        <taxon>Peronosporaceae</taxon>
        <taxon>Phytophthora</taxon>
    </lineage>
</organism>
<keyword evidence="8" id="KW-1185">Reference proteome</keyword>
<gene>
    <name evidence="7" type="ORF">PC110_g15944</name>
    <name evidence="2" type="ORF">PC113_g18077</name>
    <name evidence="3" type="ORF">PC115_g17618</name>
    <name evidence="4" type="ORF">PC117_g19430</name>
    <name evidence="5" type="ORF">PC118_g17793</name>
    <name evidence="6" type="ORF">PC129_g16690</name>
</gene>
<feature type="compositionally biased region" description="Low complexity" evidence="1">
    <location>
        <begin position="251"/>
        <end position="261"/>
    </location>
</feature>
<evidence type="ECO:0000313" key="4">
    <source>
        <dbReference type="EMBL" id="KAG2910369.1"/>
    </source>
</evidence>
<sequence length="296" mass="34211">MPSFRVDADGDVEMSVPQPVYEFVSAPELTAWDQESLVNWRRERERYVEKIQQKCRTSNEPFDAAVMRVRDTVRPRILKHLAHYVLCKAVEDITDAAIMAKVRERKNTLQNGHVPDVQSFFKDNLRMDMSEKDIDTRVFKYFMDFDQLIEDHGFENMLGVGLVNDSGYRDRMKQRCKLLIADLAPTMLKVEIERLVLLQYKEAKTDDVALRDIILQRATTQQHYHLMRLEEKPEKRATTSGNKKGSESKSKSPASSESVAKPSEKKAWWLDLQRHSFCPAATYCNWCTESGGLKAS</sequence>
<evidence type="ECO:0000313" key="2">
    <source>
        <dbReference type="EMBL" id="KAG2845975.1"/>
    </source>
</evidence>
<name>A0A329RSW8_9STRA</name>
<dbReference type="Proteomes" id="UP000760860">
    <property type="component" value="Unassembled WGS sequence"/>
</dbReference>
<evidence type="ECO:0000256" key="1">
    <source>
        <dbReference type="SAM" id="MobiDB-lite"/>
    </source>
</evidence>
<evidence type="ECO:0000313" key="8">
    <source>
        <dbReference type="Proteomes" id="UP000251314"/>
    </source>
</evidence>
<dbReference type="Proteomes" id="UP000774804">
    <property type="component" value="Unassembled WGS sequence"/>
</dbReference>
<reference evidence="7 8" key="1">
    <citation type="submission" date="2018-01" db="EMBL/GenBank/DDBJ databases">
        <title>Draft genome of the strawberry crown rot pathogen Phytophthora cactorum.</title>
        <authorList>
            <person name="Armitage A.D."/>
            <person name="Lysoe E."/>
            <person name="Nellist C.F."/>
            <person name="Harrison R.J."/>
            <person name="Brurberg M.B."/>
        </authorList>
    </citation>
    <scope>NUCLEOTIDE SEQUENCE [LARGE SCALE GENOMIC DNA]</scope>
    <source>
        <strain evidence="7 8">10300</strain>
    </source>
</reference>
<dbReference type="VEuPathDB" id="FungiDB:PC110_g15944"/>
<reference evidence="2" key="2">
    <citation type="submission" date="2018-10" db="EMBL/GenBank/DDBJ databases">
        <title>Effector identification in a new, highly contiguous assembly of the strawberry crown rot pathogen Phytophthora cactorum.</title>
        <authorList>
            <person name="Armitage A.D."/>
            <person name="Nellist C.F."/>
            <person name="Bates H."/>
            <person name="Vickerstaff R.J."/>
            <person name="Harrison R.J."/>
        </authorList>
    </citation>
    <scope>NUCLEOTIDE SEQUENCE</scope>
    <source>
        <strain evidence="2">15-7</strain>
        <strain evidence="3">4032</strain>
        <strain evidence="4">4040</strain>
        <strain evidence="5">P415</strain>
        <strain evidence="6">P421</strain>
    </source>
</reference>
<dbReference type="EMBL" id="RCMV01000847">
    <property type="protein sequence ID" value="KAG3212356.1"/>
    <property type="molecule type" value="Genomic_DNA"/>
</dbReference>
<dbReference type="OrthoDB" id="118613at2759"/>